<keyword evidence="4" id="KW-1003">Cell membrane</keyword>
<keyword evidence="12" id="KW-1185">Reference proteome</keyword>
<dbReference type="GO" id="GO:0005524">
    <property type="term" value="F:ATP binding"/>
    <property type="evidence" value="ECO:0007669"/>
    <property type="project" value="UniProtKB-KW"/>
</dbReference>
<evidence type="ECO:0000256" key="9">
    <source>
        <dbReference type="ARBA" id="ARBA00023136"/>
    </source>
</evidence>
<dbReference type="AlphaFoldDB" id="A0A1I4ZLK6"/>
<dbReference type="GO" id="GO:0055085">
    <property type="term" value="P:transmembrane transport"/>
    <property type="evidence" value="ECO:0007669"/>
    <property type="project" value="UniProtKB-ARBA"/>
</dbReference>
<keyword evidence="7 11" id="KW-0067">ATP-binding</keyword>
<dbReference type="PANTHER" id="PTHR43297:SF14">
    <property type="entry name" value="ATPASE AAA-TYPE CORE DOMAIN-CONTAINING PROTEIN"/>
    <property type="match status" value="1"/>
</dbReference>
<reference evidence="11 12" key="1">
    <citation type="submission" date="2016-10" db="EMBL/GenBank/DDBJ databases">
        <authorList>
            <person name="de Groot N.N."/>
        </authorList>
    </citation>
    <scope>NUCLEOTIDE SEQUENCE [LARGE SCALE GENOMIC DNA]</scope>
    <source>
        <strain evidence="11 12">CGMCC 1.9157</strain>
    </source>
</reference>
<proteinExistence type="inferred from homology"/>
<dbReference type="Gene3D" id="3.40.50.300">
    <property type="entry name" value="P-loop containing nucleotide triphosphate hydrolases"/>
    <property type="match status" value="1"/>
</dbReference>
<dbReference type="InterPro" id="IPR027417">
    <property type="entry name" value="P-loop_NTPase"/>
</dbReference>
<dbReference type="EMBL" id="FOVR01000001">
    <property type="protein sequence ID" value="SFN50850.1"/>
    <property type="molecule type" value="Genomic_DNA"/>
</dbReference>
<gene>
    <name evidence="11" type="ORF">SAMN04488056_101129</name>
</gene>
<keyword evidence="3" id="KW-0813">Transport</keyword>
<comment type="similarity">
    <text evidence="2">Belongs to the ABC transporter superfamily.</text>
</comment>
<dbReference type="InterPro" id="IPR003593">
    <property type="entry name" value="AAA+_ATPase"/>
</dbReference>
<dbReference type="Pfam" id="PF00005">
    <property type="entry name" value="ABC_tran"/>
    <property type="match status" value="1"/>
</dbReference>
<evidence type="ECO:0000256" key="3">
    <source>
        <dbReference type="ARBA" id="ARBA00022448"/>
    </source>
</evidence>
<dbReference type="SUPFAM" id="SSF52540">
    <property type="entry name" value="P-loop containing nucleoside triphosphate hydrolases"/>
    <property type="match status" value="1"/>
</dbReference>
<evidence type="ECO:0000256" key="1">
    <source>
        <dbReference type="ARBA" id="ARBA00004417"/>
    </source>
</evidence>
<feature type="domain" description="ABC transporter" evidence="10">
    <location>
        <begin position="2"/>
        <end position="260"/>
    </location>
</feature>
<dbReference type="InterPro" id="IPR017871">
    <property type="entry name" value="ABC_transporter-like_CS"/>
</dbReference>
<evidence type="ECO:0000256" key="8">
    <source>
        <dbReference type="ARBA" id="ARBA00022967"/>
    </source>
</evidence>
<dbReference type="InterPro" id="IPR003439">
    <property type="entry name" value="ABC_transporter-like_ATP-bd"/>
</dbReference>
<dbReference type="InterPro" id="IPR013563">
    <property type="entry name" value="Oligopep_ABC_C"/>
</dbReference>
<comment type="subcellular location">
    <subcellularLocation>
        <location evidence="1">Cell inner membrane</location>
        <topology evidence="1">Peripheral membrane protein</topology>
    </subcellularLocation>
</comment>
<evidence type="ECO:0000259" key="10">
    <source>
        <dbReference type="PROSITE" id="PS50893"/>
    </source>
</evidence>
<keyword evidence="8" id="KW-1278">Translocase</keyword>
<dbReference type="SMART" id="SM00382">
    <property type="entry name" value="AAA"/>
    <property type="match status" value="1"/>
</dbReference>
<sequence>MLKVENLSISFRTDEGLITPVQDIAFEVQPGRTLGIVGESGSGKSISTKALMQLLPGNGIISSEAKILYTDKSGKTRDINRLGKKGRAIRHIRGGEIGMIFQEPMASFSPVYTIGNQMVEAIRLHRNVGRKDARRIAVEMLDKVGISNPEARVDQYPHEMSGGMRQRAMIALALSAGPALLIADEPTTALDVTIQAQVLELMRNLQRDLSMGMIFITHDLGVISHIADDVAVMYLGTIVERGPTDKVIHEPAHPYTQGLIKALPSVDRLHDRLTPIPGDIPSPNDRPTGCPFHTRCTKVIAGLCDQHQPQILQVGEDHTVRCFLHEKQQRASA</sequence>
<evidence type="ECO:0000256" key="4">
    <source>
        <dbReference type="ARBA" id="ARBA00022475"/>
    </source>
</evidence>
<dbReference type="NCBIfam" id="TIGR01727">
    <property type="entry name" value="oligo_HPY"/>
    <property type="match status" value="1"/>
</dbReference>
<dbReference type="FunFam" id="3.40.50.300:FF:000016">
    <property type="entry name" value="Oligopeptide ABC transporter ATP-binding component"/>
    <property type="match status" value="1"/>
</dbReference>
<dbReference type="GO" id="GO:0015833">
    <property type="term" value="P:peptide transport"/>
    <property type="evidence" value="ECO:0007669"/>
    <property type="project" value="InterPro"/>
</dbReference>
<dbReference type="CDD" id="cd03257">
    <property type="entry name" value="ABC_NikE_OppD_transporters"/>
    <property type="match status" value="1"/>
</dbReference>
<evidence type="ECO:0000313" key="12">
    <source>
        <dbReference type="Proteomes" id="UP000199236"/>
    </source>
</evidence>
<dbReference type="PROSITE" id="PS50893">
    <property type="entry name" value="ABC_TRANSPORTER_2"/>
    <property type="match status" value="1"/>
</dbReference>
<dbReference type="RefSeq" id="WP_090067821.1">
    <property type="nucleotide sequence ID" value="NZ_FOVR01000001.1"/>
</dbReference>
<keyword evidence="6" id="KW-0547">Nucleotide-binding</keyword>
<dbReference type="Pfam" id="PF08352">
    <property type="entry name" value="oligo_HPY"/>
    <property type="match status" value="1"/>
</dbReference>
<keyword evidence="5" id="KW-0997">Cell inner membrane</keyword>
<keyword evidence="9" id="KW-0472">Membrane</keyword>
<evidence type="ECO:0000256" key="5">
    <source>
        <dbReference type="ARBA" id="ARBA00022519"/>
    </source>
</evidence>
<evidence type="ECO:0000313" key="11">
    <source>
        <dbReference type="EMBL" id="SFN50850.1"/>
    </source>
</evidence>
<dbReference type="GO" id="GO:0005886">
    <property type="term" value="C:plasma membrane"/>
    <property type="evidence" value="ECO:0007669"/>
    <property type="project" value="UniProtKB-SubCell"/>
</dbReference>
<evidence type="ECO:0000256" key="2">
    <source>
        <dbReference type="ARBA" id="ARBA00005417"/>
    </source>
</evidence>
<dbReference type="GO" id="GO:0016887">
    <property type="term" value="F:ATP hydrolysis activity"/>
    <property type="evidence" value="ECO:0007669"/>
    <property type="project" value="InterPro"/>
</dbReference>
<dbReference type="PROSITE" id="PS00211">
    <property type="entry name" value="ABC_TRANSPORTER_1"/>
    <property type="match status" value="1"/>
</dbReference>
<accession>A0A1I4ZLK6</accession>
<evidence type="ECO:0000256" key="7">
    <source>
        <dbReference type="ARBA" id="ARBA00022840"/>
    </source>
</evidence>
<dbReference type="PANTHER" id="PTHR43297">
    <property type="entry name" value="OLIGOPEPTIDE TRANSPORT ATP-BINDING PROTEIN APPD"/>
    <property type="match status" value="1"/>
</dbReference>
<dbReference type="InterPro" id="IPR050388">
    <property type="entry name" value="ABC_Ni/Peptide_Import"/>
</dbReference>
<organism evidence="11 12">
    <name type="scientific">Cohaesibacter marisflavi</name>
    <dbReference type="NCBI Taxonomy" id="655353"/>
    <lineage>
        <taxon>Bacteria</taxon>
        <taxon>Pseudomonadati</taxon>
        <taxon>Pseudomonadota</taxon>
        <taxon>Alphaproteobacteria</taxon>
        <taxon>Hyphomicrobiales</taxon>
        <taxon>Cohaesibacteraceae</taxon>
    </lineage>
</organism>
<name>A0A1I4ZLK6_9HYPH</name>
<evidence type="ECO:0000256" key="6">
    <source>
        <dbReference type="ARBA" id="ARBA00022741"/>
    </source>
</evidence>
<dbReference type="OrthoDB" id="9815712at2"/>
<protein>
    <submittedName>
        <fullName evidence="11">Peptide/nickel transport system ATP-binding protein</fullName>
    </submittedName>
</protein>
<dbReference type="Proteomes" id="UP000199236">
    <property type="component" value="Unassembled WGS sequence"/>
</dbReference>
<dbReference type="STRING" id="655353.SAMN04488056_101129"/>